<dbReference type="PANTHER" id="PTHR30566">
    <property type="entry name" value="YNAI-RELATED MECHANOSENSITIVE ION CHANNEL"/>
    <property type="match status" value="1"/>
</dbReference>
<dbReference type="PANTHER" id="PTHR30566:SF25">
    <property type="entry name" value="INNER MEMBRANE PROTEIN"/>
    <property type="match status" value="1"/>
</dbReference>
<organism evidence="3 4">
    <name type="scientific">Catellatospora bangladeshensis</name>
    <dbReference type="NCBI Taxonomy" id="310355"/>
    <lineage>
        <taxon>Bacteria</taxon>
        <taxon>Bacillati</taxon>
        <taxon>Actinomycetota</taxon>
        <taxon>Actinomycetes</taxon>
        <taxon>Micromonosporales</taxon>
        <taxon>Micromonosporaceae</taxon>
        <taxon>Catellatospora</taxon>
    </lineage>
</organism>
<accession>A0A8J3JHB0</accession>
<keyword evidence="1" id="KW-1133">Transmembrane helix</keyword>
<dbReference type="RefSeq" id="WP_203753835.1">
    <property type="nucleotide sequence ID" value="NZ_BONF01000041.1"/>
</dbReference>
<reference evidence="3 4" key="1">
    <citation type="submission" date="2021-01" db="EMBL/GenBank/DDBJ databases">
        <title>Whole genome shotgun sequence of Catellatospora bangladeshensis NBRC 107357.</title>
        <authorList>
            <person name="Komaki H."/>
            <person name="Tamura T."/>
        </authorList>
    </citation>
    <scope>NUCLEOTIDE SEQUENCE [LARGE SCALE GENOMIC DNA]</scope>
    <source>
        <strain evidence="3 4">NBRC 107357</strain>
    </source>
</reference>
<feature type="transmembrane region" description="Helical" evidence="1">
    <location>
        <begin position="157"/>
        <end position="176"/>
    </location>
</feature>
<dbReference type="GO" id="GO:0016020">
    <property type="term" value="C:membrane"/>
    <property type="evidence" value="ECO:0007669"/>
    <property type="project" value="InterPro"/>
</dbReference>
<feature type="transmembrane region" description="Helical" evidence="1">
    <location>
        <begin position="52"/>
        <end position="72"/>
    </location>
</feature>
<sequence>MDAEQLIRAAIVVTAALLAAVVAGWLARFVVRRLGRRRYQHFFDNLSRSCRWPFRVLLAVVALVIALPFSTLTGSAREMVHHGLVIALIGASAWLAVRVLFVLEDAAFRRLPMDVADNRRMRRARTRIGILRRLTAVVVTLLAIAAILMTFAPLRTLGASLLASAGLAGVVAALAAQSTLAHIFAGLQLAFTDELHIDDVVVVEGEWGRIEELRLTYVVVRLWDERRLVLPTTYFTTTPFQHWTRNESRVLGAAVLHLDHRMPVGPLRAEAERVVAASPHWDRRDWVLQVVDTTETTMVVRVLASAPDAQHAYDLRCEIREKLIEYVREHHPEGLPRTRVALTPPAPADGQ</sequence>
<dbReference type="Proteomes" id="UP000601223">
    <property type="component" value="Unassembled WGS sequence"/>
</dbReference>
<protein>
    <submittedName>
        <fullName evidence="3">Mechanosensitive ion channel protein MscS</fullName>
    </submittedName>
</protein>
<feature type="transmembrane region" description="Helical" evidence="1">
    <location>
        <begin position="6"/>
        <end position="31"/>
    </location>
</feature>
<feature type="domain" description="Mechanosensitive ion channel MscS" evidence="2">
    <location>
        <begin position="180"/>
        <end position="245"/>
    </location>
</feature>
<keyword evidence="1" id="KW-0472">Membrane</keyword>
<feature type="transmembrane region" description="Helical" evidence="1">
    <location>
        <begin position="84"/>
        <end position="103"/>
    </location>
</feature>
<evidence type="ECO:0000313" key="3">
    <source>
        <dbReference type="EMBL" id="GIF84872.1"/>
    </source>
</evidence>
<feature type="transmembrane region" description="Helical" evidence="1">
    <location>
        <begin position="130"/>
        <end position="151"/>
    </location>
</feature>
<name>A0A8J3JHB0_9ACTN</name>
<dbReference type="InterPro" id="IPR010920">
    <property type="entry name" value="LSM_dom_sf"/>
</dbReference>
<evidence type="ECO:0000259" key="2">
    <source>
        <dbReference type="Pfam" id="PF00924"/>
    </source>
</evidence>
<dbReference type="AlphaFoldDB" id="A0A8J3JHB0"/>
<dbReference type="SUPFAM" id="SSF50182">
    <property type="entry name" value="Sm-like ribonucleoproteins"/>
    <property type="match status" value="1"/>
</dbReference>
<keyword evidence="1" id="KW-0812">Transmembrane</keyword>
<proteinExistence type="predicted"/>
<dbReference type="GO" id="GO:0055085">
    <property type="term" value="P:transmembrane transport"/>
    <property type="evidence" value="ECO:0007669"/>
    <property type="project" value="InterPro"/>
</dbReference>
<gene>
    <name evidence="3" type="ORF">Cba03nite_62210</name>
</gene>
<comment type="caution">
    <text evidence="3">The sequence shown here is derived from an EMBL/GenBank/DDBJ whole genome shotgun (WGS) entry which is preliminary data.</text>
</comment>
<keyword evidence="4" id="KW-1185">Reference proteome</keyword>
<dbReference type="Pfam" id="PF00924">
    <property type="entry name" value="MS_channel_2nd"/>
    <property type="match status" value="1"/>
</dbReference>
<dbReference type="Gene3D" id="1.10.287.1260">
    <property type="match status" value="1"/>
</dbReference>
<evidence type="ECO:0000256" key="1">
    <source>
        <dbReference type="SAM" id="Phobius"/>
    </source>
</evidence>
<evidence type="ECO:0000313" key="4">
    <source>
        <dbReference type="Proteomes" id="UP000601223"/>
    </source>
</evidence>
<dbReference type="InterPro" id="IPR006685">
    <property type="entry name" value="MscS_channel_2nd"/>
</dbReference>
<dbReference type="EMBL" id="BONF01000041">
    <property type="protein sequence ID" value="GIF84872.1"/>
    <property type="molecule type" value="Genomic_DNA"/>
</dbReference>